<keyword evidence="1" id="KW-0812">Transmembrane</keyword>
<name>A0A6J4I736_9BACT</name>
<feature type="transmembrane region" description="Helical" evidence="1">
    <location>
        <begin position="329"/>
        <end position="350"/>
    </location>
</feature>
<feature type="transmembrane region" description="Helical" evidence="1">
    <location>
        <begin position="185"/>
        <end position="208"/>
    </location>
</feature>
<gene>
    <name evidence="2" type="ORF">AVDCRST_MAG42-2123</name>
</gene>
<organism evidence="2">
    <name type="scientific">uncultured Chthoniobacterales bacterium</name>
    <dbReference type="NCBI Taxonomy" id="1836801"/>
    <lineage>
        <taxon>Bacteria</taxon>
        <taxon>Pseudomonadati</taxon>
        <taxon>Verrucomicrobiota</taxon>
        <taxon>Spartobacteria</taxon>
        <taxon>Chthoniobacterales</taxon>
        <taxon>environmental samples</taxon>
    </lineage>
</organism>
<evidence type="ECO:0008006" key="3">
    <source>
        <dbReference type="Google" id="ProtNLM"/>
    </source>
</evidence>
<reference evidence="2" key="1">
    <citation type="submission" date="2020-02" db="EMBL/GenBank/DDBJ databases">
        <authorList>
            <person name="Meier V. D."/>
        </authorList>
    </citation>
    <scope>NUCLEOTIDE SEQUENCE</scope>
    <source>
        <strain evidence="2">AVDCRST_MAG42</strain>
    </source>
</reference>
<dbReference type="AlphaFoldDB" id="A0A6J4I736"/>
<proteinExistence type="predicted"/>
<sequence length="526" mass="56534">MSARALLIFLTALLVVFAVYRRSPSHFLRAESGSYLILSHSDAQTRRASEIELVRYSFNGHYTPLAFLAEFRIARLIGTNGKIWRARQIIVLALVAAGVFAFGRFVTGVFGVSASAASATAAALAASVAFQPQMFDFISWPFMILQLLWIGLALLVVSALLRFVAEPAAGRWLWIAAGAAYGSMHVSGLGLVLVGATAIVLGGILFIARRSGSPDFRPNTRLVSAALVAMLSLGAVHSGAMLLLEYGPPSPTPANASLDAARYFLGFFWQFAIAGLTSFLPAAVASTNGPTLAYLWPAGVLLLGALTWALAALAARASVRPDRERLACFVLHAFSISAFCVLALLVVLRLRGVPAEELGDKLGNYTWGPRYVIPLHTTMLGSFAVLVASIGRRAPRAAAVGFSALAITAIVAQAEFQQRAARHLGPAASISHDAAWQLVLAAARECRAQNLPIPDVPLSALAQEFTETTLRSVEPLLRHDLKLRDGEAIEMIPWQEYTAAGRQRYRTVPALKRLERKLGLLPSRKS</sequence>
<accession>A0A6J4I736</accession>
<keyword evidence="1" id="KW-1133">Transmembrane helix</keyword>
<feature type="transmembrane region" description="Helical" evidence="1">
    <location>
        <begin position="397"/>
        <end position="416"/>
    </location>
</feature>
<feature type="transmembrane region" description="Helical" evidence="1">
    <location>
        <begin position="142"/>
        <end position="165"/>
    </location>
</feature>
<feature type="transmembrane region" description="Helical" evidence="1">
    <location>
        <begin position="220"/>
        <end position="243"/>
    </location>
</feature>
<feature type="transmembrane region" description="Helical" evidence="1">
    <location>
        <begin position="292"/>
        <end position="317"/>
    </location>
</feature>
<dbReference type="EMBL" id="CADCTA010000068">
    <property type="protein sequence ID" value="CAA9242985.1"/>
    <property type="molecule type" value="Genomic_DNA"/>
</dbReference>
<evidence type="ECO:0000313" key="2">
    <source>
        <dbReference type="EMBL" id="CAA9242985.1"/>
    </source>
</evidence>
<protein>
    <recommendedName>
        <fullName evidence="3">Glycosyltransferase RgtA/B/C/D-like domain-containing protein</fullName>
    </recommendedName>
</protein>
<keyword evidence="1" id="KW-0472">Membrane</keyword>
<feature type="transmembrane region" description="Helical" evidence="1">
    <location>
        <begin position="371"/>
        <end position="391"/>
    </location>
</feature>
<feature type="transmembrane region" description="Helical" evidence="1">
    <location>
        <begin position="263"/>
        <end position="285"/>
    </location>
</feature>
<feature type="transmembrane region" description="Helical" evidence="1">
    <location>
        <begin position="89"/>
        <end position="106"/>
    </location>
</feature>
<evidence type="ECO:0000256" key="1">
    <source>
        <dbReference type="SAM" id="Phobius"/>
    </source>
</evidence>